<dbReference type="OrthoDB" id="3037908at2759"/>
<dbReference type="GO" id="GO:0008270">
    <property type="term" value="F:zinc ion binding"/>
    <property type="evidence" value="ECO:0007669"/>
    <property type="project" value="InterPro"/>
</dbReference>
<dbReference type="GO" id="GO:0000981">
    <property type="term" value="F:DNA-binding transcription factor activity, RNA polymerase II-specific"/>
    <property type="evidence" value="ECO:0007669"/>
    <property type="project" value="InterPro"/>
</dbReference>
<evidence type="ECO:0000256" key="6">
    <source>
        <dbReference type="ARBA" id="ARBA00023242"/>
    </source>
</evidence>
<evidence type="ECO:0000256" key="3">
    <source>
        <dbReference type="ARBA" id="ARBA00023015"/>
    </source>
</evidence>
<sequence length="382" mass="42909">MILRRRYFTWAGQESPEPARACLQSAMWTMAAAMSVHGCHFVDHLCVETRHLLEAQGHQIRTMSIDEIPLEHIQAWLLLAHSDLLRMGEHQAMLTAGRAFRLVQMARLYDVDAPDDATPQVSPSATMGTHDDLEESFADAEERRRTFWLAFSLDHFLCLRSESPLTLQEDMIRTRLPAPEANFQNNKQIRVSFLSEALMQNSPSTLSPFAECVVVTALQGRCMTHRRAYMCDGPKTPGTDFWTRHEWLASAVETRLQILAPCSAVDSDPMLLFAHMLAHSAVVFHSNTVQRQAASCRTLDQRLVTGAYERRASVAALEVVRLAKAVPSLSCFKAHPFLPDPLTCAAKFLSTHSNTVVGGNDGVEDLLRVLRDVQTLYIWLLK</sequence>
<keyword evidence="6" id="KW-0539">Nucleus</keyword>
<accession>A0A9P5HBJ5</accession>
<evidence type="ECO:0000256" key="4">
    <source>
        <dbReference type="ARBA" id="ARBA00023125"/>
    </source>
</evidence>
<keyword evidence="9" id="KW-1185">Reference proteome</keyword>
<reference evidence="8" key="1">
    <citation type="submission" date="2020-03" db="EMBL/GenBank/DDBJ databases">
        <title>Draft Genome Sequence of Cylindrodendrum hubeiense.</title>
        <authorList>
            <person name="Buettner E."/>
            <person name="Kellner H."/>
        </authorList>
    </citation>
    <scope>NUCLEOTIDE SEQUENCE</scope>
    <source>
        <strain evidence="8">IHI 201604</strain>
    </source>
</reference>
<dbReference type="Proteomes" id="UP000722485">
    <property type="component" value="Unassembled WGS sequence"/>
</dbReference>
<dbReference type="InterPro" id="IPR007219">
    <property type="entry name" value="XnlR_reg_dom"/>
</dbReference>
<dbReference type="AlphaFoldDB" id="A0A9P5HBJ5"/>
<comment type="caution">
    <text evidence="8">The sequence shown here is derived from an EMBL/GenBank/DDBJ whole genome shotgun (WGS) entry which is preliminary data.</text>
</comment>
<dbReference type="CDD" id="cd12148">
    <property type="entry name" value="fungal_TF_MHR"/>
    <property type="match status" value="1"/>
</dbReference>
<dbReference type="GO" id="GO:0003677">
    <property type="term" value="F:DNA binding"/>
    <property type="evidence" value="ECO:0007669"/>
    <property type="project" value="UniProtKB-KW"/>
</dbReference>
<dbReference type="SMART" id="SM00906">
    <property type="entry name" value="Fungal_trans"/>
    <property type="match status" value="1"/>
</dbReference>
<keyword evidence="2" id="KW-0479">Metal-binding</keyword>
<gene>
    <name evidence="8" type="ORF">G7Z17_g3057</name>
</gene>
<evidence type="ECO:0000256" key="5">
    <source>
        <dbReference type="ARBA" id="ARBA00023163"/>
    </source>
</evidence>
<feature type="domain" description="Xylanolytic transcriptional activator regulatory" evidence="7">
    <location>
        <begin position="92"/>
        <end position="183"/>
    </location>
</feature>
<dbReference type="PANTHER" id="PTHR47338:SF3">
    <property type="entry name" value="C6 FINGER DOMAIN TRANSCRIPTION FACTOR DBAA-RELATED"/>
    <property type="match status" value="1"/>
</dbReference>
<evidence type="ECO:0000259" key="7">
    <source>
        <dbReference type="SMART" id="SM00906"/>
    </source>
</evidence>
<keyword evidence="3" id="KW-0805">Transcription regulation</keyword>
<proteinExistence type="predicted"/>
<organism evidence="8 9">
    <name type="scientific">Cylindrodendrum hubeiense</name>
    <dbReference type="NCBI Taxonomy" id="595255"/>
    <lineage>
        <taxon>Eukaryota</taxon>
        <taxon>Fungi</taxon>
        <taxon>Dikarya</taxon>
        <taxon>Ascomycota</taxon>
        <taxon>Pezizomycotina</taxon>
        <taxon>Sordariomycetes</taxon>
        <taxon>Hypocreomycetidae</taxon>
        <taxon>Hypocreales</taxon>
        <taxon>Nectriaceae</taxon>
        <taxon>Cylindrodendrum</taxon>
    </lineage>
</organism>
<dbReference type="InterPro" id="IPR050815">
    <property type="entry name" value="TF_fung"/>
</dbReference>
<name>A0A9P5HBJ5_9HYPO</name>
<protein>
    <recommendedName>
        <fullName evidence="7">Xylanolytic transcriptional activator regulatory domain-containing protein</fullName>
    </recommendedName>
</protein>
<evidence type="ECO:0000256" key="1">
    <source>
        <dbReference type="ARBA" id="ARBA00004123"/>
    </source>
</evidence>
<dbReference type="GO" id="GO:0006351">
    <property type="term" value="P:DNA-templated transcription"/>
    <property type="evidence" value="ECO:0007669"/>
    <property type="project" value="InterPro"/>
</dbReference>
<dbReference type="EMBL" id="JAANBB010000035">
    <property type="protein sequence ID" value="KAF7554213.1"/>
    <property type="molecule type" value="Genomic_DNA"/>
</dbReference>
<dbReference type="GO" id="GO:0005634">
    <property type="term" value="C:nucleus"/>
    <property type="evidence" value="ECO:0007669"/>
    <property type="project" value="UniProtKB-SubCell"/>
</dbReference>
<dbReference type="Pfam" id="PF04082">
    <property type="entry name" value="Fungal_trans"/>
    <property type="match status" value="1"/>
</dbReference>
<comment type="subcellular location">
    <subcellularLocation>
        <location evidence="1">Nucleus</location>
    </subcellularLocation>
</comment>
<dbReference type="PANTHER" id="PTHR47338">
    <property type="entry name" value="ZN(II)2CYS6 TRANSCRIPTION FACTOR (EUROFUNG)-RELATED"/>
    <property type="match status" value="1"/>
</dbReference>
<keyword evidence="5" id="KW-0804">Transcription</keyword>
<evidence type="ECO:0000313" key="8">
    <source>
        <dbReference type="EMBL" id="KAF7554213.1"/>
    </source>
</evidence>
<evidence type="ECO:0000256" key="2">
    <source>
        <dbReference type="ARBA" id="ARBA00022723"/>
    </source>
</evidence>
<evidence type="ECO:0000313" key="9">
    <source>
        <dbReference type="Proteomes" id="UP000722485"/>
    </source>
</evidence>
<keyword evidence="4" id="KW-0238">DNA-binding</keyword>